<dbReference type="RefSeq" id="WP_354433651.1">
    <property type="nucleotide sequence ID" value="NZ_JBEPLY010000004.1"/>
</dbReference>
<protein>
    <recommendedName>
        <fullName evidence="3">Poly(3-hydroxyalkanoate) polymerase subunit PhaE</fullName>
    </recommendedName>
</protein>
<organism evidence="1 2">
    <name type="scientific">Martelella mangrovi</name>
    <dbReference type="NCBI Taxonomy" id="1397477"/>
    <lineage>
        <taxon>Bacteria</taxon>
        <taxon>Pseudomonadati</taxon>
        <taxon>Pseudomonadota</taxon>
        <taxon>Alphaproteobacteria</taxon>
        <taxon>Hyphomicrobiales</taxon>
        <taxon>Aurantimonadaceae</taxon>
        <taxon>Martelella</taxon>
    </lineage>
</organism>
<dbReference type="EMBL" id="JBEPLY010000004">
    <property type="protein sequence ID" value="MET3599497.1"/>
    <property type="molecule type" value="Genomic_DNA"/>
</dbReference>
<reference evidence="1 2" key="1">
    <citation type="submission" date="2024-06" db="EMBL/GenBank/DDBJ databases">
        <title>Genomic Encyclopedia of Type Strains, Phase IV (KMG-IV): sequencing the most valuable type-strain genomes for metagenomic binning, comparative biology and taxonomic classification.</title>
        <authorList>
            <person name="Goeker M."/>
        </authorList>
    </citation>
    <scope>NUCLEOTIDE SEQUENCE [LARGE SCALE GENOMIC DNA]</scope>
    <source>
        <strain evidence="1 2">DSM 28102</strain>
    </source>
</reference>
<evidence type="ECO:0000313" key="1">
    <source>
        <dbReference type="EMBL" id="MET3599497.1"/>
    </source>
</evidence>
<dbReference type="Proteomes" id="UP001549164">
    <property type="component" value="Unassembled WGS sequence"/>
</dbReference>
<evidence type="ECO:0000313" key="2">
    <source>
        <dbReference type="Proteomes" id="UP001549164"/>
    </source>
</evidence>
<sequence length="202" mass="22537">MIIPETAMTYPGDADFSAFLETHDCPISLTAVKFRLWGQVTTVATAAGPEAETRTIWGDALPAFDSAEESMLFSATFMSLWNELRRVDEEGKYLKLPPRTGIGDLEGLKRMVEARLDALSEGYFTGFLADLRGFDFGYPAVDNAVSRLGDMIEEVEYVAEQLDEAPSTFAQQRRRFIRLDGKAQRKLDAIVDAARSVHDESR</sequence>
<name>A0ABV2IB81_9HYPH</name>
<comment type="caution">
    <text evidence="1">The sequence shown here is derived from an EMBL/GenBank/DDBJ whole genome shotgun (WGS) entry which is preliminary data.</text>
</comment>
<keyword evidence="2" id="KW-1185">Reference proteome</keyword>
<proteinExistence type="predicted"/>
<evidence type="ECO:0008006" key="3">
    <source>
        <dbReference type="Google" id="ProtNLM"/>
    </source>
</evidence>
<accession>A0ABV2IB81</accession>
<gene>
    <name evidence="1" type="ORF">ABID12_001436</name>
</gene>